<dbReference type="Proteomes" id="UP000474024">
    <property type="component" value="Unassembled WGS sequence"/>
</dbReference>
<dbReference type="InterPro" id="IPR004364">
    <property type="entry name" value="Aa-tRNA-synt_II"/>
</dbReference>
<dbReference type="GO" id="GO:0016740">
    <property type="term" value="F:transferase activity"/>
    <property type="evidence" value="ECO:0007669"/>
    <property type="project" value="UniProtKB-ARBA"/>
</dbReference>
<dbReference type="GO" id="GO:0004824">
    <property type="term" value="F:lysine-tRNA ligase activity"/>
    <property type="evidence" value="ECO:0007669"/>
    <property type="project" value="UniProtKB-UniRule"/>
</dbReference>
<keyword evidence="5 9" id="KW-0067">ATP-binding</keyword>
<dbReference type="Gene3D" id="2.40.50.140">
    <property type="entry name" value="Nucleic acid-binding proteins"/>
    <property type="match status" value="1"/>
</dbReference>
<keyword evidence="4 9" id="KW-0547">Nucleotide-binding</keyword>
<comment type="subcellular location">
    <subcellularLocation>
        <location evidence="9">Cytoplasm</location>
    </subcellularLocation>
</comment>
<evidence type="ECO:0000256" key="7">
    <source>
        <dbReference type="ARBA" id="ARBA00023146"/>
    </source>
</evidence>
<comment type="cofactor">
    <cofactor evidence="9 10">
        <name>Mg(2+)</name>
        <dbReference type="ChEBI" id="CHEBI:18420"/>
    </cofactor>
    <text evidence="9 10">Binds 3 Mg(2+) ions per subunit.</text>
</comment>
<comment type="catalytic activity">
    <reaction evidence="8 9 10">
        <text>tRNA(Lys) + L-lysine + ATP = L-lysyl-tRNA(Lys) + AMP + diphosphate</text>
        <dbReference type="Rhea" id="RHEA:20792"/>
        <dbReference type="Rhea" id="RHEA-COMP:9696"/>
        <dbReference type="Rhea" id="RHEA-COMP:9697"/>
        <dbReference type="ChEBI" id="CHEBI:30616"/>
        <dbReference type="ChEBI" id="CHEBI:32551"/>
        <dbReference type="ChEBI" id="CHEBI:33019"/>
        <dbReference type="ChEBI" id="CHEBI:78442"/>
        <dbReference type="ChEBI" id="CHEBI:78529"/>
        <dbReference type="ChEBI" id="CHEBI:456215"/>
        <dbReference type="EC" id="6.1.1.6"/>
    </reaction>
</comment>
<evidence type="ECO:0000256" key="9">
    <source>
        <dbReference type="HAMAP-Rule" id="MF_00252"/>
    </source>
</evidence>
<evidence type="ECO:0000256" key="10">
    <source>
        <dbReference type="RuleBase" id="RU000336"/>
    </source>
</evidence>
<evidence type="ECO:0000256" key="4">
    <source>
        <dbReference type="ARBA" id="ARBA00022741"/>
    </source>
</evidence>
<dbReference type="EC" id="6.1.1.6" evidence="9"/>
<dbReference type="SUPFAM" id="SSF55681">
    <property type="entry name" value="Class II aaRS and biotin synthetases"/>
    <property type="match status" value="1"/>
</dbReference>
<dbReference type="EMBL" id="VUNI01000014">
    <property type="protein sequence ID" value="MST75142.1"/>
    <property type="molecule type" value="Genomic_DNA"/>
</dbReference>
<proteinExistence type="inferred from homology"/>
<evidence type="ECO:0000256" key="5">
    <source>
        <dbReference type="ARBA" id="ARBA00022840"/>
    </source>
</evidence>
<organism evidence="12 13">
    <name type="scientific">Roseburia porci</name>
    <dbReference type="NCBI Taxonomy" id="2605790"/>
    <lineage>
        <taxon>Bacteria</taxon>
        <taxon>Bacillati</taxon>
        <taxon>Bacillota</taxon>
        <taxon>Clostridia</taxon>
        <taxon>Lachnospirales</taxon>
        <taxon>Lachnospiraceae</taxon>
        <taxon>Roseburia</taxon>
    </lineage>
</organism>
<dbReference type="InterPro" id="IPR018149">
    <property type="entry name" value="Lys-tRNA-synth_II_C"/>
</dbReference>
<dbReference type="GO" id="GO:0005829">
    <property type="term" value="C:cytosol"/>
    <property type="evidence" value="ECO:0007669"/>
    <property type="project" value="TreeGrafter"/>
</dbReference>
<feature type="binding site" evidence="9">
    <location>
        <position position="415"/>
    </location>
    <ligand>
        <name>Mg(2+)</name>
        <dbReference type="ChEBI" id="CHEBI:18420"/>
        <label>2</label>
    </ligand>
</feature>
<keyword evidence="9 10" id="KW-0460">Magnesium</keyword>
<evidence type="ECO:0000259" key="11">
    <source>
        <dbReference type="PROSITE" id="PS50862"/>
    </source>
</evidence>
<dbReference type="CDD" id="cd04322">
    <property type="entry name" value="LysRS_N"/>
    <property type="match status" value="1"/>
</dbReference>
<dbReference type="CDD" id="cd00775">
    <property type="entry name" value="LysRS_core"/>
    <property type="match status" value="1"/>
</dbReference>
<reference evidence="12 13" key="1">
    <citation type="submission" date="2019-08" db="EMBL/GenBank/DDBJ databases">
        <title>In-depth cultivation of the pig gut microbiome towards novel bacterial diversity and tailored functional studies.</title>
        <authorList>
            <person name="Wylensek D."/>
            <person name="Hitch T.C.A."/>
            <person name="Clavel T."/>
        </authorList>
    </citation>
    <scope>NUCLEOTIDE SEQUENCE [LARGE SCALE GENOMIC DNA]</scope>
    <source>
        <strain evidence="12 13">MUC/MUC-530-WT-4D</strain>
    </source>
</reference>
<dbReference type="AlphaFoldDB" id="A0A6L5YT59"/>
<evidence type="ECO:0000313" key="13">
    <source>
        <dbReference type="Proteomes" id="UP000474024"/>
    </source>
</evidence>
<comment type="similarity">
    <text evidence="1 9">Belongs to the class-II aminoacyl-tRNA synthetase family.</text>
</comment>
<evidence type="ECO:0000256" key="1">
    <source>
        <dbReference type="ARBA" id="ARBA00008226"/>
    </source>
</evidence>
<evidence type="ECO:0000256" key="6">
    <source>
        <dbReference type="ARBA" id="ARBA00022917"/>
    </source>
</evidence>
<evidence type="ECO:0000256" key="2">
    <source>
        <dbReference type="ARBA" id="ARBA00022598"/>
    </source>
</evidence>
<dbReference type="PANTHER" id="PTHR42918">
    <property type="entry name" value="LYSYL-TRNA SYNTHETASE"/>
    <property type="match status" value="1"/>
</dbReference>
<evidence type="ECO:0000256" key="8">
    <source>
        <dbReference type="ARBA" id="ARBA00048573"/>
    </source>
</evidence>
<evidence type="ECO:0000313" key="12">
    <source>
        <dbReference type="EMBL" id="MST75142.1"/>
    </source>
</evidence>
<dbReference type="NCBIfam" id="NF001756">
    <property type="entry name" value="PRK00484.1"/>
    <property type="match status" value="1"/>
</dbReference>
<dbReference type="InterPro" id="IPR045864">
    <property type="entry name" value="aa-tRNA-synth_II/BPL/LPL"/>
</dbReference>
<dbReference type="InterPro" id="IPR006195">
    <property type="entry name" value="aa-tRNA-synth_II"/>
</dbReference>
<dbReference type="GO" id="GO:0000049">
    <property type="term" value="F:tRNA binding"/>
    <property type="evidence" value="ECO:0007669"/>
    <property type="project" value="TreeGrafter"/>
</dbReference>
<feature type="binding site" evidence="9">
    <location>
        <position position="408"/>
    </location>
    <ligand>
        <name>Mg(2+)</name>
        <dbReference type="ChEBI" id="CHEBI:18420"/>
        <label>1</label>
    </ligand>
</feature>
<comment type="subunit">
    <text evidence="9">Homodimer.</text>
</comment>
<dbReference type="InterPro" id="IPR044136">
    <property type="entry name" value="Lys-tRNA-ligase_II_N"/>
</dbReference>
<evidence type="ECO:0000256" key="3">
    <source>
        <dbReference type="ARBA" id="ARBA00022723"/>
    </source>
</evidence>
<dbReference type="PROSITE" id="PS50862">
    <property type="entry name" value="AA_TRNA_LIGASE_II"/>
    <property type="match status" value="1"/>
</dbReference>
<keyword evidence="9" id="KW-0963">Cytoplasm</keyword>
<dbReference type="SUPFAM" id="SSF50249">
    <property type="entry name" value="Nucleic acid-binding proteins"/>
    <property type="match status" value="1"/>
</dbReference>
<dbReference type="Pfam" id="PF00152">
    <property type="entry name" value="tRNA-synt_2"/>
    <property type="match status" value="1"/>
</dbReference>
<dbReference type="GO" id="GO:0140096">
    <property type="term" value="F:catalytic activity, acting on a protein"/>
    <property type="evidence" value="ECO:0007669"/>
    <property type="project" value="UniProtKB-ARBA"/>
</dbReference>
<dbReference type="PANTHER" id="PTHR42918:SF15">
    <property type="entry name" value="LYSINE--TRNA LIGASE, CHLOROPLASTIC_MITOCHONDRIAL"/>
    <property type="match status" value="1"/>
</dbReference>
<keyword evidence="13" id="KW-1185">Reference proteome</keyword>
<dbReference type="PRINTS" id="PR00982">
    <property type="entry name" value="TRNASYNTHLYS"/>
</dbReference>
<keyword evidence="7 9" id="KW-0030">Aminoacyl-tRNA synthetase</keyword>
<dbReference type="HAMAP" id="MF_00252">
    <property type="entry name" value="Lys_tRNA_synth_class2"/>
    <property type="match status" value="1"/>
</dbReference>
<keyword evidence="2 9" id="KW-0436">Ligase</keyword>
<dbReference type="Gene3D" id="3.30.930.10">
    <property type="entry name" value="Bira Bifunctional Protein, Domain 2"/>
    <property type="match status" value="1"/>
</dbReference>
<keyword evidence="3 9" id="KW-0479">Metal-binding</keyword>
<feature type="domain" description="Aminoacyl-transfer RNA synthetases class-II family profile" evidence="11">
    <location>
        <begin position="181"/>
        <end position="492"/>
    </location>
</feature>
<dbReference type="FunFam" id="2.40.50.140:FF:000024">
    <property type="entry name" value="Lysine--tRNA ligase"/>
    <property type="match status" value="1"/>
</dbReference>
<dbReference type="NCBIfam" id="TIGR00499">
    <property type="entry name" value="lysS_bact"/>
    <property type="match status" value="1"/>
</dbReference>
<feature type="binding site" evidence="9">
    <location>
        <position position="415"/>
    </location>
    <ligand>
        <name>Mg(2+)</name>
        <dbReference type="ChEBI" id="CHEBI:18420"/>
        <label>1</label>
    </ligand>
</feature>
<dbReference type="InterPro" id="IPR012340">
    <property type="entry name" value="NA-bd_OB-fold"/>
</dbReference>
<gene>
    <name evidence="9 12" type="primary">lysS</name>
    <name evidence="12" type="ORF">FYJ75_08895</name>
</gene>
<dbReference type="InterPro" id="IPR004365">
    <property type="entry name" value="NA-bd_OB_tRNA"/>
</dbReference>
<name>A0A6L5YT59_9FIRM</name>
<dbReference type="InterPro" id="IPR002313">
    <property type="entry name" value="Lys-tRNA-ligase_II"/>
</dbReference>
<keyword evidence="6 9" id="KW-0648">Protein biosynthesis</keyword>
<dbReference type="GO" id="GO:0006430">
    <property type="term" value="P:lysyl-tRNA aminoacylation"/>
    <property type="evidence" value="ECO:0007669"/>
    <property type="project" value="UniProtKB-UniRule"/>
</dbReference>
<comment type="caution">
    <text evidence="12">The sequence shown here is derived from an EMBL/GenBank/DDBJ whole genome shotgun (WGS) entry which is preliminary data.</text>
</comment>
<accession>A0A6L5YT59</accession>
<sequence length="499" mass="57231">MAEQKNGQNNAQQDVNQLLKVRREKLQELQENGKDPFQITKYDVTAHSADIKDNFEEMDGKEVSVAGRMMFKRVMGKASFCNIQDLKGSIQAYVARDNIGEDSYKDFKKYDVGDILGIKGTVFKTKTGEISIHATEVTLLSKSLQILPEKYHGLTDTDTRYRQRYVDLIMNSDVKDTFVKRSQIISAIRRYLDGQNFMEVETPMLVANAGGAAARPFETHFNALDEDVKLRISLELYLKRLIVGGLERVYEIGRVFRNEGTDTRHNPEFTLMELYQAYTDYYGMMDLTENMFRYVAQEVCGTTLIPYAEEMIDLGKPFERITMLDAVKKYAGVDFNEIHSTEEAKKVADEHHVEYEERHEKGDILNLFFEEFVEEKLIQPTFVMDHPVEISPLTKRKPENPDYVERFELFIYGREMCNAYSELNDPIDQRTRFAAQEAAFAAGDEEANHTDEDFLNALDIGMPPTGGIGYGIDRLVMLLTNSPAIRDVLLFPTMKSLDK</sequence>
<dbReference type="GO" id="GO:0000287">
    <property type="term" value="F:magnesium ion binding"/>
    <property type="evidence" value="ECO:0007669"/>
    <property type="project" value="UniProtKB-UniRule"/>
</dbReference>
<protein>
    <recommendedName>
        <fullName evidence="9">Lysine--tRNA ligase</fullName>
        <ecNumber evidence="9">6.1.1.6</ecNumber>
    </recommendedName>
    <alternativeName>
        <fullName evidence="9">Lysyl-tRNA synthetase</fullName>
        <shortName evidence="9">LysRS</shortName>
    </alternativeName>
</protein>
<dbReference type="GO" id="GO:0005524">
    <property type="term" value="F:ATP binding"/>
    <property type="evidence" value="ECO:0007669"/>
    <property type="project" value="UniProtKB-UniRule"/>
</dbReference>
<dbReference type="Pfam" id="PF01336">
    <property type="entry name" value="tRNA_anti-codon"/>
    <property type="match status" value="1"/>
</dbReference>